<evidence type="ECO:0000259" key="8">
    <source>
        <dbReference type="PROSITE" id="PS50157"/>
    </source>
</evidence>
<dbReference type="PANTHER" id="PTHR24393">
    <property type="entry name" value="ZINC FINGER PROTEIN"/>
    <property type="match status" value="1"/>
</dbReference>
<dbReference type="GO" id="GO:0001228">
    <property type="term" value="F:DNA-binding transcription activator activity, RNA polymerase II-specific"/>
    <property type="evidence" value="ECO:0007669"/>
    <property type="project" value="TreeGrafter"/>
</dbReference>
<dbReference type="InterPro" id="IPR036236">
    <property type="entry name" value="Znf_C2H2_sf"/>
</dbReference>
<feature type="domain" description="C2H2-type" evidence="8">
    <location>
        <begin position="500"/>
        <end position="528"/>
    </location>
</feature>
<sequence>NVFFLSPPILDGSGHVKFCVDASRPDIGSWLKHIQFAPAATQHNLTACQINDQIFYKVTREIFPGQELLLFMKAEEYSCDTMAPDIHEERQYRCEDCDQHFESRSQLLDHQKQPCGMPPSSFLNPGENDLKAQEPQDLRPLHMSHGLHECKECDQVFPDVQSLEAHTLSHSEEREYKCDQCPKAFNWKSNLIRHQMSHDSGKHYECENCSKVFTDPSNLQRHIRSQHVGARAHACSDCGKTFATSSGLKQHKHIHSSVKPFMSFSPPVYPFPDRDLRSAGLKGEPQSPADDCKKAQGKSSESPFDLTTKRKDEKLAPFAPSKPEVLHSGQDQPLDLSLGSRGRGRTPREEETKKNLSYDEERGVVEIPKADTSLQHARPTPFFMDPIYSRVEKRRMSDPFETLKDKYMRPAPGFLFHPQMSAIENMAEKLETFGSLKPESGDLLRSVPSMFDFRAPPSALPETLLRKGKERYTCRYCGKIFPRSANLTRHLRTHTGEQPYRCKYCDRSFSISSNLQRHIRNIHNKEKPFKCHLCDRCFGQQTNLDRHLKKHENGNLSGTAMSSPQSELDSSSAILDDKEDSYFNEIRNFISNASQNHTSPNPSEEGLNGGPFEEEKPLRASHGSHELEDEEAEDLGADEEEVEEPSSVPDKPEGKALPDSLGDDIMQEEMDFSEPNELNLSCKTSPRRYKEEEEQSSYSALDRIHRFADMRKMEESEQSDADEDDGSFDSPSLSDAVKQPLFRKSKSQAYAMMLSLAEKDSLHPATHTPATMWHSLARAAAESSAIQSLSHV</sequence>
<feature type="compositionally biased region" description="Acidic residues" evidence="7">
    <location>
        <begin position="661"/>
        <end position="674"/>
    </location>
</feature>
<dbReference type="Gene3D" id="2.170.270.10">
    <property type="entry name" value="SET domain"/>
    <property type="match status" value="1"/>
</dbReference>
<accession>A0A672J0D2</accession>
<dbReference type="Pfam" id="PF13912">
    <property type="entry name" value="zf-C2H2_6"/>
    <property type="match status" value="1"/>
</dbReference>
<dbReference type="SUPFAM" id="SSF57667">
    <property type="entry name" value="beta-beta-alpha zinc fingers"/>
    <property type="match status" value="5"/>
</dbReference>
<dbReference type="Gene3D" id="3.30.160.60">
    <property type="entry name" value="Classic Zinc Finger"/>
    <property type="match status" value="7"/>
</dbReference>
<feature type="region of interest" description="Disordered" evidence="7">
    <location>
        <begin position="274"/>
        <end position="360"/>
    </location>
</feature>
<evidence type="ECO:0000256" key="1">
    <source>
        <dbReference type="ARBA" id="ARBA00022723"/>
    </source>
</evidence>
<evidence type="ECO:0000256" key="2">
    <source>
        <dbReference type="ARBA" id="ARBA00022737"/>
    </source>
</evidence>
<dbReference type="GO" id="GO:0005634">
    <property type="term" value="C:nucleus"/>
    <property type="evidence" value="ECO:0007669"/>
    <property type="project" value="TreeGrafter"/>
</dbReference>
<feature type="region of interest" description="Disordered" evidence="7">
    <location>
        <begin position="551"/>
        <end position="572"/>
    </location>
</feature>
<dbReference type="Proteomes" id="UP000472267">
    <property type="component" value="Chromosome 14"/>
</dbReference>
<feature type="compositionally biased region" description="Basic and acidic residues" evidence="7">
    <location>
        <begin position="346"/>
        <end position="360"/>
    </location>
</feature>
<reference evidence="9" key="1">
    <citation type="submission" date="2019-06" db="EMBL/GenBank/DDBJ databases">
        <authorList>
            <consortium name="Wellcome Sanger Institute Data Sharing"/>
        </authorList>
    </citation>
    <scope>NUCLEOTIDE SEQUENCE [LARGE SCALE GENOMIC DNA]</scope>
</reference>
<feature type="compositionally biased region" description="Basic and acidic residues" evidence="7">
    <location>
        <begin position="702"/>
        <end position="715"/>
    </location>
</feature>
<feature type="domain" description="C2H2-type" evidence="8">
    <location>
        <begin position="529"/>
        <end position="556"/>
    </location>
</feature>
<dbReference type="FunFam" id="3.30.160.60:FF:000150">
    <property type="entry name" value="Mds1 and evi1 complex locus protein"/>
    <property type="match status" value="1"/>
</dbReference>
<dbReference type="Pfam" id="PF00096">
    <property type="entry name" value="zf-C2H2"/>
    <property type="match status" value="7"/>
</dbReference>
<feature type="domain" description="C2H2-type" evidence="8">
    <location>
        <begin position="233"/>
        <end position="260"/>
    </location>
</feature>
<reference evidence="9" key="3">
    <citation type="submission" date="2025-09" db="UniProtKB">
        <authorList>
            <consortium name="Ensembl"/>
        </authorList>
    </citation>
    <scope>IDENTIFICATION</scope>
</reference>
<organism evidence="9 10">
    <name type="scientific">Salarias fasciatus</name>
    <name type="common">Jewelled blenny</name>
    <name type="synonym">Blennius fasciatus</name>
    <dbReference type="NCBI Taxonomy" id="181472"/>
    <lineage>
        <taxon>Eukaryota</taxon>
        <taxon>Metazoa</taxon>
        <taxon>Chordata</taxon>
        <taxon>Craniata</taxon>
        <taxon>Vertebrata</taxon>
        <taxon>Euteleostomi</taxon>
        <taxon>Actinopterygii</taxon>
        <taxon>Neopterygii</taxon>
        <taxon>Teleostei</taxon>
        <taxon>Neoteleostei</taxon>
        <taxon>Acanthomorphata</taxon>
        <taxon>Ovalentaria</taxon>
        <taxon>Blenniimorphae</taxon>
        <taxon>Blenniiformes</taxon>
        <taxon>Blennioidei</taxon>
        <taxon>Blenniidae</taxon>
        <taxon>Salariinae</taxon>
        <taxon>Salarias</taxon>
    </lineage>
</organism>
<dbReference type="GO" id="GO:0000978">
    <property type="term" value="F:RNA polymerase II cis-regulatory region sequence-specific DNA binding"/>
    <property type="evidence" value="ECO:0007669"/>
    <property type="project" value="TreeGrafter"/>
</dbReference>
<feature type="domain" description="C2H2-type" evidence="8">
    <location>
        <begin position="472"/>
        <end position="499"/>
    </location>
</feature>
<keyword evidence="4" id="KW-0862">Zinc</keyword>
<dbReference type="InterPro" id="IPR013087">
    <property type="entry name" value="Znf_C2H2_type"/>
</dbReference>
<proteinExistence type="predicted"/>
<evidence type="ECO:0000256" key="4">
    <source>
        <dbReference type="ARBA" id="ARBA00022833"/>
    </source>
</evidence>
<feature type="domain" description="C2H2-type" evidence="8">
    <location>
        <begin position="204"/>
        <end position="232"/>
    </location>
</feature>
<keyword evidence="1" id="KW-0479">Metal-binding</keyword>
<reference evidence="9" key="2">
    <citation type="submission" date="2025-08" db="UniProtKB">
        <authorList>
            <consortium name="Ensembl"/>
        </authorList>
    </citation>
    <scope>IDENTIFICATION</scope>
</reference>
<protein>
    <recommendedName>
        <fullName evidence="8">C2H2-type domain-containing protein</fullName>
    </recommendedName>
</protein>
<dbReference type="FunFam" id="3.30.160.60:FF:001912">
    <property type="entry name" value="Hamlet, isoform B"/>
    <property type="match status" value="1"/>
</dbReference>
<feature type="domain" description="C2H2-type" evidence="8">
    <location>
        <begin position="92"/>
        <end position="119"/>
    </location>
</feature>
<keyword evidence="10" id="KW-1185">Reference proteome</keyword>
<feature type="domain" description="C2H2-type" evidence="8">
    <location>
        <begin position="176"/>
        <end position="203"/>
    </location>
</feature>
<evidence type="ECO:0000256" key="7">
    <source>
        <dbReference type="SAM" id="MobiDB-lite"/>
    </source>
</evidence>
<dbReference type="PROSITE" id="PS00028">
    <property type="entry name" value="ZINC_FINGER_C2H2_1"/>
    <property type="match status" value="7"/>
</dbReference>
<dbReference type="FunFam" id="3.30.160.60:FF:000112">
    <property type="entry name" value="Mds1 and evi1 complex locus protein"/>
    <property type="match status" value="1"/>
</dbReference>
<feature type="region of interest" description="Disordered" evidence="7">
    <location>
        <begin position="591"/>
        <end position="740"/>
    </location>
</feature>
<evidence type="ECO:0000256" key="6">
    <source>
        <dbReference type="PROSITE-ProRule" id="PRU00042"/>
    </source>
</evidence>
<keyword evidence="2" id="KW-0677">Repeat</keyword>
<feature type="compositionally biased region" description="Polar residues" evidence="7">
    <location>
        <begin position="591"/>
        <end position="602"/>
    </location>
</feature>
<dbReference type="GO" id="GO:0008270">
    <property type="term" value="F:zinc ion binding"/>
    <property type="evidence" value="ECO:0007669"/>
    <property type="project" value="UniProtKB-KW"/>
</dbReference>
<dbReference type="PROSITE" id="PS50157">
    <property type="entry name" value="ZINC_FINGER_C2H2_2"/>
    <property type="match status" value="8"/>
</dbReference>
<dbReference type="PANTHER" id="PTHR24393:SF69">
    <property type="entry name" value="HISTONE-LYSINE N-METHYLTRANSFERASE MECOM"/>
    <property type="match status" value="1"/>
</dbReference>
<feature type="compositionally biased region" description="Polar residues" evidence="7">
    <location>
        <begin position="554"/>
        <end position="572"/>
    </location>
</feature>
<evidence type="ECO:0000313" key="9">
    <source>
        <dbReference type="Ensembl" id="ENSSFAP00005046784.1"/>
    </source>
</evidence>
<dbReference type="Ensembl" id="ENSSFAT00005048373.1">
    <property type="protein sequence ID" value="ENSSFAP00005046784.1"/>
    <property type="gene ID" value="ENSSFAG00005022364.1"/>
</dbReference>
<feature type="compositionally biased region" description="Basic and acidic residues" evidence="7">
    <location>
        <begin position="613"/>
        <end position="626"/>
    </location>
</feature>
<evidence type="ECO:0000313" key="10">
    <source>
        <dbReference type="Proteomes" id="UP000472267"/>
    </source>
</evidence>
<evidence type="ECO:0000256" key="5">
    <source>
        <dbReference type="ARBA" id="ARBA00023242"/>
    </source>
</evidence>
<dbReference type="InterPro" id="IPR001214">
    <property type="entry name" value="SET_dom"/>
</dbReference>
<dbReference type="FunFam" id="3.30.160.60:FF:000192">
    <property type="entry name" value="Mds1 and evi1 complex locus protein"/>
    <property type="match status" value="1"/>
</dbReference>
<dbReference type="AlphaFoldDB" id="A0A672J0D2"/>
<dbReference type="FunFam" id="3.30.160.60:FF:000159">
    <property type="entry name" value="Mds1 and evi1 complex locus protein"/>
    <property type="match status" value="1"/>
</dbReference>
<dbReference type="SMART" id="SM00355">
    <property type="entry name" value="ZnF_C2H2"/>
    <property type="match status" value="8"/>
</dbReference>
<feature type="compositionally biased region" description="Acidic residues" evidence="7">
    <location>
        <begin position="716"/>
        <end position="727"/>
    </location>
</feature>
<evidence type="ECO:0000256" key="3">
    <source>
        <dbReference type="ARBA" id="ARBA00022771"/>
    </source>
</evidence>
<name>A0A672J0D2_SALFA</name>
<feature type="compositionally biased region" description="Acidic residues" evidence="7">
    <location>
        <begin position="627"/>
        <end position="644"/>
    </location>
</feature>
<feature type="domain" description="C2H2-type" evidence="8">
    <location>
        <begin position="148"/>
        <end position="175"/>
    </location>
</feature>
<dbReference type="Pfam" id="PF21549">
    <property type="entry name" value="PRDM2_PR"/>
    <property type="match status" value="1"/>
</dbReference>
<gene>
    <name evidence="9" type="primary">mecom</name>
</gene>
<keyword evidence="5" id="KW-0539">Nucleus</keyword>
<dbReference type="FunFam" id="3.30.160.60:FF:000929">
    <property type="entry name" value="Uncharacterized protein, isoform B"/>
    <property type="match status" value="1"/>
</dbReference>
<keyword evidence="3 6" id="KW-0863">Zinc-finger</keyword>
<dbReference type="InterPro" id="IPR046341">
    <property type="entry name" value="SET_dom_sf"/>
</dbReference>